<keyword evidence="1" id="KW-1133">Transmembrane helix</keyword>
<organism evidence="2 3">
    <name type="scientific">Candidatus Megaera venefica</name>
    <dbReference type="NCBI Taxonomy" id="2055910"/>
    <lineage>
        <taxon>Bacteria</taxon>
        <taxon>Pseudomonadati</taxon>
        <taxon>Pseudomonadota</taxon>
        <taxon>Alphaproteobacteria</taxon>
        <taxon>Rickettsiales</taxon>
        <taxon>Rickettsiaceae</taxon>
        <taxon>Candidatus Megaera</taxon>
    </lineage>
</organism>
<dbReference type="RefSeq" id="WP_322776414.1">
    <property type="nucleotide sequence ID" value="NZ_JARJFB010000023.1"/>
</dbReference>
<evidence type="ECO:0000256" key="1">
    <source>
        <dbReference type="SAM" id="Phobius"/>
    </source>
</evidence>
<keyword evidence="3" id="KW-1185">Reference proteome</keyword>
<protein>
    <submittedName>
        <fullName evidence="2">MnhG-like Na(+)/H(+) antiporter subunit G</fullName>
    </submittedName>
</protein>
<dbReference type="NCBIfam" id="TIGR01300">
    <property type="entry name" value="CPA3_mnhG_phaG"/>
    <property type="match status" value="1"/>
</dbReference>
<reference evidence="2 3" key="1">
    <citation type="submission" date="2023-03" db="EMBL/GenBank/DDBJ databases">
        <title>Host association and intracellularity evolved multiple times independently in the Rickettsiales.</title>
        <authorList>
            <person name="Castelli M."/>
            <person name="Nardi T."/>
            <person name="Gammuto L."/>
            <person name="Bellinzona G."/>
            <person name="Sabaneyeva E."/>
            <person name="Potekhin A."/>
            <person name="Serra V."/>
            <person name="Petroni G."/>
            <person name="Sassera D."/>
        </authorList>
    </citation>
    <scope>NUCLEOTIDE SEQUENCE [LARGE SCALE GENOMIC DNA]</scope>
    <source>
        <strain evidence="2 3">Sr 2-6</strain>
    </source>
</reference>
<accession>A0ABU5NBJ3</accession>
<feature type="transmembrane region" description="Helical" evidence="1">
    <location>
        <begin position="33"/>
        <end position="52"/>
    </location>
</feature>
<dbReference type="PANTHER" id="PTHR34703">
    <property type="entry name" value="ANTIPORTER SUBUNIT MNHG2-RELATED"/>
    <property type="match status" value="1"/>
</dbReference>
<dbReference type="Pfam" id="PF03334">
    <property type="entry name" value="PhaG_MnhG_YufB"/>
    <property type="match status" value="1"/>
</dbReference>
<sequence>MIYLGWIMIFIGILFIISGIVGLFRFPDFYTKLHAVSVIECCGIPFCLIGLAMLQDSYSSSFKLLAITVVLFILNPALTFALGRSSLLYKIDKQGRIK</sequence>
<feature type="transmembrane region" description="Helical" evidence="1">
    <location>
        <begin position="6"/>
        <end position="26"/>
    </location>
</feature>
<dbReference type="Proteomes" id="UP001291687">
    <property type="component" value="Unassembled WGS sequence"/>
</dbReference>
<name>A0ABU5NBJ3_9RICK</name>
<evidence type="ECO:0000313" key="3">
    <source>
        <dbReference type="Proteomes" id="UP001291687"/>
    </source>
</evidence>
<dbReference type="InterPro" id="IPR005133">
    <property type="entry name" value="PhaG_MnhG_YufB"/>
</dbReference>
<feature type="transmembrane region" description="Helical" evidence="1">
    <location>
        <begin position="64"/>
        <end position="83"/>
    </location>
</feature>
<proteinExistence type="predicted"/>
<dbReference type="PANTHER" id="PTHR34703:SF1">
    <property type="entry name" value="ANTIPORTER SUBUNIT MNHG2-RELATED"/>
    <property type="match status" value="1"/>
</dbReference>
<keyword evidence="1" id="KW-0812">Transmembrane</keyword>
<dbReference type="EMBL" id="JARJFB010000023">
    <property type="protein sequence ID" value="MEA0970511.1"/>
    <property type="molecule type" value="Genomic_DNA"/>
</dbReference>
<comment type="caution">
    <text evidence="2">The sequence shown here is derived from an EMBL/GenBank/DDBJ whole genome shotgun (WGS) entry which is preliminary data.</text>
</comment>
<keyword evidence="1" id="KW-0472">Membrane</keyword>
<evidence type="ECO:0000313" key="2">
    <source>
        <dbReference type="EMBL" id="MEA0970511.1"/>
    </source>
</evidence>
<gene>
    <name evidence="2" type="ORF">Megvenef_00477</name>
</gene>